<dbReference type="AlphaFoldDB" id="A0A6C0DC85"/>
<organism evidence="1">
    <name type="scientific">viral metagenome</name>
    <dbReference type="NCBI Taxonomy" id="1070528"/>
    <lineage>
        <taxon>unclassified sequences</taxon>
        <taxon>metagenomes</taxon>
        <taxon>organismal metagenomes</taxon>
    </lineage>
</organism>
<protein>
    <submittedName>
        <fullName evidence="1">Uncharacterized protein</fullName>
    </submittedName>
</protein>
<dbReference type="EMBL" id="MN739578">
    <property type="protein sequence ID" value="QHT14117.1"/>
    <property type="molecule type" value="Genomic_DNA"/>
</dbReference>
<proteinExistence type="predicted"/>
<accession>A0A6C0DC85</accession>
<reference evidence="1" key="1">
    <citation type="journal article" date="2020" name="Nature">
        <title>Giant virus diversity and host interactions through global metagenomics.</title>
        <authorList>
            <person name="Schulz F."/>
            <person name="Roux S."/>
            <person name="Paez-Espino D."/>
            <person name="Jungbluth S."/>
            <person name="Walsh D.A."/>
            <person name="Denef V.J."/>
            <person name="McMahon K.D."/>
            <person name="Konstantinidis K.T."/>
            <person name="Eloe-Fadrosh E.A."/>
            <person name="Kyrpides N.C."/>
            <person name="Woyke T."/>
        </authorList>
    </citation>
    <scope>NUCLEOTIDE SEQUENCE</scope>
    <source>
        <strain evidence="1">GVMAG-M-3300023174-134</strain>
    </source>
</reference>
<name>A0A6C0DC85_9ZZZZ</name>
<evidence type="ECO:0000313" key="1">
    <source>
        <dbReference type="EMBL" id="QHT14117.1"/>
    </source>
</evidence>
<sequence length="117" mass="13017">MSSTRNKNTPGDYKLEQNINTHIDAYKTMRSSTYAFDNYLAGDGLLAGKNPRETLCANYCDVESELFGIGTTNLVKPKGPVVPEFNPIKSLNVIDRLPVIIPQPLVVENGQRPMYLN</sequence>